<protein>
    <submittedName>
        <fullName evidence="1">L-aminoadipate-semialdehyde dehydrogenase</fullName>
    </submittedName>
</protein>
<comment type="caution">
    <text evidence="1">The sequence shown here is derived from an EMBL/GenBank/DDBJ whole genome shotgun (WGS) entry which is preliminary data.</text>
</comment>
<organism evidence="1 2">
    <name type="scientific">Hygrophoropsis aurantiaca</name>
    <dbReference type="NCBI Taxonomy" id="72124"/>
    <lineage>
        <taxon>Eukaryota</taxon>
        <taxon>Fungi</taxon>
        <taxon>Dikarya</taxon>
        <taxon>Basidiomycota</taxon>
        <taxon>Agaricomycotina</taxon>
        <taxon>Agaricomycetes</taxon>
        <taxon>Agaricomycetidae</taxon>
        <taxon>Boletales</taxon>
        <taxon>Coniophorineae</taxon>
        <taxon>Hygrophoropsidaceae</taxon>
        <taxon>Hygrophoropsis</taxon>
    </lineage>
</organism>
<keyword evidence="2" id="KW-1185">Reference proteome</keyword>
<gene>
    <name evidence="1" type="ORF">BJ138DRAFT_1149430</name>
</gene>
<reference evidence="1" key="1">
    <citation type="journal article" date="2021" name="New Phytol.">
        <title>Evolutionary innovations through gain and loss of genes in the ectomycorrhizal Boletales.</title>
        <authorList>
            <person name="Wu G."/>
            <person name="Miyauchi S."/>
            <person name="Morin E."/>
            <person name="Kuo A."/>
            <person name="Drula E."/>
            <person name="Varga T."/>
            <person name="Kohler A."/>
            <person name="Feng B."/>
            <person name="Cao Y."/>
            <person name="Lipzen A."/>
            <person name="Daum C."/>
            <person name="Hundley H."/>
            <person name="Pangilinan J."/>
            <person name="Johnson J."/>
            <person name="Barry K."/>
            <person name="LaButti K."/>
            <person name="Ng V."/>
            <person name="Ahrendt S."/>
            <person name="Min B."/>
            <person name="Choi I.G."/>
            <person name="Park H."/>
            <person name="Plett J.M."/>
            <person name="Magnuson J."/>
            <person name="Spatafora J.W."/>
            <person name="Nagy L.G."/>
            <person name="Henrissat B."/>
            <person name="Grigoriev I.V."/>
            <person name="Yang Z.L."/>
            <person name="Xu J."/>
            <person name="Martin F.M."/>
        </authorList>
    </citation>
    <scope>NUCLEOTIDE SEQUENCE</scope>
    <source>
        <strain evidence="1">ATCC 28755</strain>
    </source>
</reference>
<dbReference type="Proteomes" id="UP000790377">
    <property type="component" value="Unassembled WGS sequence"/>
</dbReference>
<accession>A0ACB8AGI6</accession>
<name>A0ACB8AGI6_9AGAM</name>
<dbReference type="EMBL" id="MU267662">
    <property type="protein sequence ID" value="KAH7912004.1"/>
    <property type="molecule type" value="Genomic_DNA"/>
</dbReference>
<evidence type="ECO:0000313" key="2">
    <source>
        <dbReference type="Proteomes" id="UP000790377"/>
    </source>
</evidence>
<proteinExistence type="predicted"/>
<sequence length="1044" mass="115267">MSTIYSVNQLIAERTRDYPDLEILGIPDKNFNYTKYTFADLDEAASLLAHHLTDNDILPARAKGDSTTRMTVGLLGISNIDYVVTEMALYRMGYCVLFLSPNNSPPAIAHLLTATNALHIIVQDSLVPSANASLHHLGDQLSVKVILQPNSEVYSPSTRLQNPEKTRWERILDWKDEFLLPVTVIHSSGSTGFPKPIIATNKAAIGNLAFNFNLTSLTTLPLYHGHGHSNLYRAIYAAKPLYLFPTGSIPLTSANVIKLLGQAPDVEGFYGVPLALKLLAETEEGLKVLRNLKLVMFGGSACPDELGHLLVSEGVPLVGHYGLTEMGQLMTSFRDFETDKDWNWVRAKGPFVKTNVNDYLRFEDRGDGKFELYVLDGWHTKVMTNQPDGSYATKDLFVKHPTTPDAYKFIGRVDDTIVMVNGEKTNPVPIELTLRSSPYIADAIVFGAARTQVGALILPTEVAKDLSRTELEKLVAPIIALANAEAPSHSQLATEALVFLPYGRSIPRADKGSILRPKVYQEFESVIDDVYKRLEGETGGETKIHISGEQEAKIIIRALIGKTIERPLDNLQDDTDLFEFGLDSLQSTRIRNAIQREIYLSGKKLTSNAVFENPSISKMAELILALGSGHEDRLQSATAQHIMLELVEKYSHFAVPPTVHTNGTNWVNGIGNAEPPRIIVLTGATGSLGAYLLDEFLADPSVKLVYCLCRAKNDTDAEARVRESMKTRKLASRYTEANGRVISLASDISADKLGLKPERYDEIANRATLIVHNAWAVNFNLGISSFEIHIRGAVNLINLALASPHAHPADFYFASSISAVASWPGPGPVPEAVTESPLVAQGIGYAQSKWVTEKLCQLASQTTPIRAGILRIGQMVGDTSHGVWNETEAISLIFKCADTIGILPDLEESLSWLPVDYAAKTILDVIRQPSHDKCPVWHVLHPTFVKWTSVLSSLHQAGLQFKILSRLEWLKALNASTSDEVINPSRKLLTFYESKYGQAELLHRYPLTTELTQKTSRSLREAPVADDELVGKWVDSWRRTGFLH</sequence>
<evidence type="ECO:0000313" key="1">
    <source>
        <dbReference type="EMBL" id="KAH7912004.1"/>
    </source>
</evidence>